<gene>
    <name evidence="2" type="ORF">FBQ73_07965</name>
</gene>
<dbReference type="GeneID" id="95773387"/>
<evidence type="ECO:0000259" key="1">
    <source>
        <dbReference type="Pfam" id="PF13452"/>
    </source>
</evidence>
<dbReference type="SUPFAM" id="SSF54637">
    <property type="entry name" value="Thioesterase/thiol ester dehydrase-isomerase"/>
    <property type="match status" value="1"/>
</dbReference>
<feature type="domain" description="FAS1-like dehydratase" evidence="1">
    <location>
        <begin position="5"/>
        <end position="137"/>
    </location>
</feature>
<dbReference type="Gene3D" id="3.10.129.10">
    <property type="entry name" value="Hotdog Thioesterase"/>
    <property type="match status" value="1"/>
</dbReference>
<dbReference type="OrthoDB" id="5522043at2"/>
<dbReference type="EMBL" id="VAUP01000015">
    <property type="protein sequence ID" value="TLX44010.1"/>
    <property type="molecule type" value="Genomic_DNA"/>
</dbReference>
<reference evidence="2 3" key="1">
    <citation type="submission" date="2019-05" db="EMBL/GenBank/DDBJ databases">
        <authorList>
            <person name="Zhou X."/>
        </authorList>
    </citation>
    <scope>NUCLEOTIDE SEQUENCE [LARGE SCALE GENOMIC DNA]</scope>
    <source>
        <strain evidence="2 3">DSM 432</strain>
    </source>
</reference>
<comment type="caution">
    <text evidence="2">The sequence shown here is derived from an EMBL/GenBank/DDBJ whole genome shotgun (WGS) entry which is preliminary data.</text>
</comment>
<protein>
    <submittedName>
        <fullName evidence="2">MaoC family dehydratase</fullName>
    </submittedName>
</protein>
<dbReference type="InterPro" id="IPR039569">
    <property type="entry name" value="FAS1-like_DH_region"/>
</dbReference>
<dbReference type="Pfam" id="PF13452">
    <property type="entry name" value="FAS1_DH_region"/>
    <property type="match status" value="1"/>
</dbReference>
<sequence length="147" mass="16493">MIDRSFIGHVFDPFTVEVEKGRIRFFARTIGETNPVFTDEVAAHAAGYASLPLPPTQLFCLEMDGPDPFLFFNRLGLDFARLLHGEQSFAHKRVVCAGERLTFTQKVADIYDKKNGALEFVLRETSVDDEAGRRVADLKSTLVIRNG</sequence>
<dbReference type="InterPro" id="IPR016709">
    <property type="entry name" value="HadA-like"/>
</dbReference>
<dbReference type="RefSeq" id="WP_138398917.1">
    <property type="nucleotide sequence ID" value="NZ_JBAFVI010000001.1"/>
</dbReference>
<dbReference type="InterPro" id="IPR029069">
    <property type="entry name" value="HotDog_dom_sf"/>
</dbReference>
<proteinExistence type="predicted"/>
<evidence type="ECO:0000313" key="2">
    <source>
        <dbReference type="EMBL" id="TLX44010.1"/>
    </source>
</evidence>
<evidence type="ECO:0000313" key="3">
    <source>
        <dbReference type="Proteomes" id="UP000305131"/>
    </source>
</evidence>
<dbReference type="AlphaFoldDB" id="A0A6C1KII1"/>
<accession>A0A6C1KII1</accession>
<name>A0A6C1KII1_XANAU</name>
<dbReference type="Proteomes" id="UP000305131">
    <property type="component" value="Unassembled WGS sequence"/>
</dbReference>
<dbReference type="CDD" id="cd03441">
    <property type="entry name" value="R_hydratase_like"/>
    <property type="match status" value="1"/>
</dbReference>
<dbReference type="PIRSF" id="PIRSF018072">
    <property type="entry name" value="UCP018072"/>
    <property type="match status" value="1"/>
</dbReference>
<organism evidence="2 3">
    <name type="scientific">Xanthobacter autotrophicus</name>
    <dbReference type="NCBI Taxonomy" id="280"/>
    <lineage>
        <taxon>Bacteria</taxon>
        <taxon>Pseudomonadati</taxon>
        <taxon>Pseudomonadota</taxon>
        <taxon>Alphaproteobacteria</taxon>
        <taxon>Hyphomicrobiales</taxon>
        <taxon>Xanthobacteraceae</taxon>
        <taxon>Xanthobacter</taxon>
    </lineage>
</organism>